<feature type="domain" description="Creatinase N-terminal" evidence="1">
    <location>
        <begin position="27"/>
        <end position="84"/>
    </location>
</feature>
<evidence type="ECO:0000313" key="3">
    <source>
        <dbReference type="Proteomes" id="UP000572540"/>
    </source>
</evidence>
<dbReference type="SUPFAM" id="SSF53092">
    <property type="entry name" value="Creatinase/prolidase N-terminal domain"/>
    <property type="match status" value="1"/>
</dbReference>
<dbReference type="Gene3D" id="3.40.350.10">
    <property type="entry name" value="Creatinase/prolidase N-terminal domain"/>
    <property type="match status" value="1"/>
</dbReference>
<evidence type="ECO:0000313" key="2">
    <source>
        <dbReference type="EMBL" id="NYH14377.1"/>
    </source>
</evidence>
<reference evidence="2 3" key="1">
    <citation type="submission" date="2020-07" db="EMBL/GenBank/DDBJ databases">
        <title>Exploring microbial biodiversity for novel pathways involved in the catabolism of aromatic compounds derived from lignin.</title>
        <authorList>
            <person name="Elkins J."/>
        </authorList>
    </citation>
    <scope>NUCLEOTIDE SEQUENCE [LARGE SCALE GENOMIC DNA]</scope>
    <source>
        <strain evidence="2 3">H2C3B</strain>
    </source>
</reference>
<sequence>MTIIRPTHLPEDCEPTAEEIAQIQRDRLAAVRRELKKRDLTAAILFDPTHMRYATGSRNMQVYSMRNPARYLFVPARRQGRAVRIRGL</sequence>
<dbReference type="Pfam" id="PF01321">
    <property type="entry name" value="Creatinase_N"/>
    <property type="match status" value="1"/>
</dbReference>
<evidence type="ECO:0000259" key="1">
    <source>
        <dbReference type="Pfam" id="PF01321"/>
    </source>
</evidence>
<protein>
    <submittedName>
        <fullName evidence="2">Xaa-Pro aminopeptidase</fullName>
    </submittedName>
</protein>
<organism evidence="2 3">
    <name type="scientific">Paraburkholderia bryophila</name>
    <dbReference type="NCBI Taxonomy" id="420952"/>
    <lineage>
        <taxon>Bacteria</taxon>
        <taxon>Pseudomonadati</taxon>
        <taxon>Pseudomonadota</taxon>
        <taxon>Betaproteobacteria</taxon>
        <taxon>Burkholderiales</taxon>
        <taxon>Burkholderiaceae</taxon>
        <taxon>Paraburkholderia</taxon>
    </lineage>
</organism>
<dbReference type="EMBL" id="JACCAU010000001">
    <property type="protein sequence ID" value="NYH14377.1"/>
    <property type="molecule type" value="Genomic_DNA"/>
</dbReference>
<keyword evidence="2" id="KW-0378">Hydrolase</keyword>
<gene>
    <name evidence="2" type="ORF">GGD41_001605</name>
</gene>
<dbReference type="AlphaFoldDB" id="A0A7Z0AZI2"/>
<dbReference type="RefSeq" id="WP_218911281.1">
    <property type="nucleotide sequence ID" value="NZ_JACCAU010000001.1"/>
</dbReference>
<dbReference type="GO" id="GO:0004177">
    <property type="term" value="F:aminopeptidase activity"/>
    <property type="evidence" value="ECO:0007669"/>
    <property type="project" value="UniProtKB-KW"/>
</dbReference>
<accession>A0A7Z0AZI2</accession>
<keyword evidence="2" id="KW-0031">Aminopeptidase</keyword>
<name>A0A7Z0AZI2_9BURK</name>
<dbReference type="InterPro" id="IPR029149">
    <property type="entry name" value="Creatin/AminoP/Spt16_N"/>
</dbReference>
<dbReference type="InterPro" id="IPR000587">
    <property type="entry name" value="Creatinase_N"/>
</dbReference>
<comment type="caution">
    <text evidence="2">The sequence shown here is derived from an EMBL/GenBank/DDBJ whole genome shotgun (WGS) entry which is preliminary data.</text>
</comment>
<dbReference type="Proteomes" id="UP000572540">
    <property type="component" value="Unassembled WGS sequence"/>
</dbReference>
<keyword evidence="2" id="KW-0645">Protease</keyword>
<proteinExistence type="predicted"/>